<comment type="caution">
    <text evidence="1">The sequence shown here is derived from an EMBL/GenBank/DDBJ whole genome shotgun (WGS) entry which is preliminary data.</text>
</comment>
<evidence type="ECO:0008006" key="3">
    <source>
        <dbReference type="Google" id="ProtNLM"/>
    </source>
</evidence>
<reference evidence="1 2" key="1">
    <citation type="journal article" date="2019" name="Nat. Med.">
        <title>A library of human gut bacterial isolates paired with longitudinal multiomics data enables mechanistic microbiome research.</title>
        <authorList>
            <person name="Poyet M."/>
            <person name="Groussin M."/>
            <person name="Gibbons S.M."/>
            <person name="Avila-Pacheco J."/>
            <person name="Jiang X."/>
            <person name="Kearney S.M."/>
            <person name="Perrotta A.R."/>
            <person name="Berdy B."/>
            <person name="Zhao S."/>
            <person name="Lieberman T.D."/>
            <person name="Swanson P.K."/>
            <person name="Smith M."/>
            <person name="Roesemann S."/>
            <person name="Alexander J.E."/>
            <person name="Rich S.A."/>
            <person name="Livny J."/>
            <person name="Vlamakis H."/>
            <person name="Clish C."/>
            <person name="Bullock K."/>
            <person name="Deik A."/>
            <person name="Scott J."/>
            <person name="Pierce K.A."/>
            <person name="Xavier R.J."/>
            <person name="Alm E.J."/>
        </authorList>
    </citation>
    <scope>NUCLEOTIDE SEQUENCE [LARGE SCALE GENOMIC DNA]</scope>
    <source>
        <strain evidence="1 2">BIOML-A1</strain>
    </source>
</reference>
<dbReference type="EMBL" id="VVXJ01000033">
    <property type="protein sequence ID" value="KAA2373506.1"/>
    <property type="molecule type" value="Genomic_DNA"/>
</dbReference>
<name>A0A5B3GJJ2_9BACT</name>
<evidence type="ECO:0000313" key="1">
    <source>
        <dbReference type="EMBL" id="KAA2373506.1"/>
    </source>
</evidence>
<evidence type="ECO:0000313" key="2">
    <source>
        <dbReference type="Proteomes" id="UP000322658"/>
    </source>
</evidence>
<organism evidence="1 2">
    <name type="scientific">Alistipes shahii</name>
    <dbReference type="NCBI Taxonomy" id="328814"/>
    <lineage>
        <taxon>Bacteria</taxon>
        <taxon>Pseudomonadati</taxon>
        <taxon>Bacteroidota</taxon>
        <taxon>Bacteroidia</taxon>
        <taxon>Bacteroidales</taxon>
        <taxon>Rikenellaceae</taxon>
        <taxon>Alistipes</taxon>
    </lineage>
</organism>
<dbReference type="Proteomes" id="UP000322658">
    <property type="component" value="Unassembled WGS sequence"/>
</dbReference>
<gene>
    <name evidence="1" type="ORF">F2Y07_12325</name>
</gene>
<protein>
    <recommendedName>
        <fullName evidence="3">DUF3876 domain-containing protein</fullName>
    </recommendedName>
</protein>
<proteinExistence type="predicted"/>
<sequence>MPDAMKPILWICASILLTLAAVLGAFHLFYDYEYHKIRPLCGAWHSTLDDTRLVIEPCGDKFRITITHRSTSETHLLYYKDCVYYTAYGGCRVDLFYTPPADALLLVPGDAFKRTSKLKNNEQ</sequence>
<dbReference type="AlphaFoldDB" id="A0A5B3GJJ2"/>
<accession>A0A5B3GJJ2</accession>